<accession>A0ABR7E7A8</accession>
<dbReference type="InterPro" id="IPR003343">
    <property type="entry name" value="Big_2"/>
</dbReference>
<dbReference type="PROSITE" id="PS51257">
    <property type="entry name" value="PROKAR_LIPOPROTEIN"/>
    <property type="match status" value="1"/>
</dbReference>
<dbReference type="Proteomes" id="UP000644010">
    <property type="component" value="Unassembled WGS sequence"/>
</dbReference>
<dbReference type="InterPro" id="IPR027931">
    <property type="entry name" value="DUF4595"/>
</dbReference>
<organism evidence="2 3">
    <name type="scientific">Parabacteroides segnis</name>
    <dbReference type="NCBI Taxonomy" id="2763058"/>
    <lineage>
        <taxon>Bacteria</taxon>
        <taxon>Pseudomonadati</taxon>
        <taxon>Bacteroidota</taxon>
        <taxon>Bacteroidia</taxon>
        <taxon>Bacteroidales</taxon>
        <taxon>Tannerellaceae</taxon>
        <taxon>Parabacteroides</taxon>
    </lineage>
</organism>
<name>A0ABR7E7A8_9BACT</name>
<dbReference type="RefSeq" id="WP_186960766.1">
    <property type="nucleotide sequence ID" value="NZ_JACOOI010000025.1"/>
</dbReference>
<evidence type="ECO:0000313" key="2">
    <source>
        <dbReference type="EMBL" id="MBC5645004.1"/>
    </source>
</evidence>
<dbReference type="Pfam" id="PF15283">
    <property type="entry name" value="DUF4595"/>
    <property type="match status" value="1"/>
</dbReference>
<dbReference type="SUPFAM" id="SSF49373">
    <property type="entry name" value="Invasin/intimin cell-adhesion fragments"/>
    <property type="match status" value="1"/>
</dbReference>
<keyword evidence="3" id="KW-1185">Reference proteome</keyword>
<proteinExistence type="predicted"/>
<dbReference type="Gene3D" id="2.60.40.1080">
    <property type="match status" value="1"/>
</dbReference>
<dbReference type="SMART" id="SM00635">
    <property type="entry name" value="BID_2"/>
    <property type="match status" value="1"/>
</dbReference>
<dbReference type="InterPro" id="IPR008964">
    <property type="entry name" value="Invasin/intimin_cell_adhesion"/>
</dbReference>
<reference evidence="2 3" key="1">
    <citation type="submission" date="2020-08" db="EMBL/GenBank/DDBJ databases">
        <title>Genome public.</title>
        <authorList>
            <person name="Liu C."/>
            <person name="Sun Q."/>
        </authorList>
    </citation>
    <scope>NUCLEOTIDE SEQUENCE [LARGE SCALE GENOMIC DNA]</scope>
    <source>
        <strain evidence="2 3">BX2</strain>
    </source>
</reference>
<gene>
    <name evidence="2" type="ORF">H8S77_19170</name>
</gene>
<evidence type="ECO:0000313" key="3">
    <source>
        <dbReference type="Proteomes" id="UP000644010"/>
    </source>
</evidence>
<comment type="caution">
    <text evidence="2">The sequence shown here is derived from an EMBL/GenBank/DDBJ whole genome shotgun (WGS) entry which is preliminary data.</text>
</comment>
<sequence>MKKILFVLFTLFTLTSCGGDDSPIDEPIDPEQPDGKIEVQLSDVTLSLKIGEEKQLTYTTKPEYSGDVIWSSTNDQIVSVSDKGLIKGESAGDATISLKLKQYPNIIEICKVDVSDSPLEAQDKKIKTMNIQWPNESCFFNLEFFYDKDDRLEKVAYINSEYKGERSISYQEDKIIFYDYEQDDQHTDRDTFCIKLNNNGFIDNMNGNYGNTVTFEYTDNFLSKSQYISDNGSSYMPIEFIYSEGNLIQIVDGNSGPFEKPKFHYTKYDNKAHIFPFLIDYDGMMTDDYNFLFHYMGLYGKCSTKLEESVINNYSQFSFSYTFDKDGYPTKIQRKETKDNDDDYVASISYYE</sequence>
<feature type="domain" description="BIG2" evidence="1">
    <location>
        <begin position="35"/>
        <end position="108"/>
    </location>
</feature>
<dbReference type="EMBL" id="JACOOI010000025">
    <property type="protein sequence ID" value="MBC5645004.1"/>
    <property type="molecule type" value="Genomic_DNA"/>
</dbReference>
<evidence type="ECO:0000259" key="1">
    <source>
        <dbReference type="SMART" id="SM00635"/>
    </source>
</evidence>
<dbReference type="Gene3D" id="2.40.160.190">
    <property type="match status" value="1"/>
</dbReference>
<dbReference type="Pfam" id="PF02368">
    <property type="entry name" value="Big_2"/>
    <property type="match status" value="1"/>
</dbReference>
<protein>
    <submittedName>
        <fullName evidence="2">DUF4595 domain-containing protein</fullName>
    </submittedName>
</protein>
<dbReference type="CDD" id="cd12871">
    <property type="entry name" value="Bacuni_01323_like"/>
    <property type="match status" value="1"/>
</dbReference>